<gene>
    <name evidence="1" type="ORF">QVD17_08449</name>
</gene>
<dbReference type="AlphaFoldDB" id="A0AAD8NXL5"/>
<evidence type="ECO:0000313" key="1">
    <source>
        <dbReference type="EMBL" id="KAK1431790.1"/>
    </source>
</evidence>
<reference evidence="1" key="1">
    <citation type="journal article" date="2023" name="bioRxiv">
        <title>Improved chromosome-level genome assembly for marigold (Tagetes erecta).</title>
        <authorList>
            <person name="Jiang F."/>
            <person name="Yuan L."/>
            <person name="Wang S."/>
            <person name="Wang H."/>
            <person name="Xu D."/>
            <person name="Wang A."/>
            <person name="Fan W."/>
        </authorList>
    </citation>
    <scope>NUCLEOTIDE SEQUENCE</scope>
    <source>
        <strain evidence="1">WSJ</strain>
        <tissue evidence="1">Leaf</tissue>
    </source>
</reference>
<name>A0AAD8NXL5_TARER</name>
<comment type="caution">
    <text evidence="1">The sequence shown here is derived from an EMBL/GenBank/DDBJ whole genome shotgun (WGS) entry which is preliminary data.</text>
</comment>
<protein>
    <submittedName>
        <fullName evidence="1">Uncharacterized protein</fullName>
    </submittedName>
</protein>
<organism evidence="1 2">
    <name type="scientific">Tagetes erecta</name>
    <name type="common">African marigold</name>
    <dbReference type="NCBI Taxonomy" id="13708"/>
    <lineage>
        <taxon>Eukaryota</taxon>
        <taxon>Viridiplantae</taxon>
        <taxon>Streptophyta</taxon>
        <taxon>Embryophyta</taxon>
        <taxon>Tracheophyta</taxon>
        <taxon>Spermatophyta</taxon>
        <taxon>Magnoliopsida</taxon>
        <taxon>eudicotyledons</taxon>
        <taxon>Gunneridae</taxon>
        <taxon>Pentapetalae</taxon>
        <taxon>asterids</taxon>
        <taxon>campanulids</taxon>
        <taxon>Asterales</taxon>
        <taxon>Asteraceae</taxon>
        <taxon>Asteroideae</taxon>
        <taxon>Heliantheae alliance</taxon>
        <taxon>Tageteae</taxon>
        <taxon>Tagetes</taxon>
    </lineage>
</organism>
<evidence type="ECO:0000313" key="2">
    <source>
        <dbReference type="Proteomes" id="UP001229421"/>
    </source>
</evidence>
<dbReference type="Proteomes" id="UP001229421">
    <property type="component" value="Unassembled WGS sequence"/>
</dbReference>
<keyword evidence="2" id="KW-1185">Reference proteome</keyword>
<sequence length="175" mass="20218">MKNPETEMPPSPLQMWYMMHFKAEKEELQNEHTRLQYQSIIEHKKAAMNKINSEGTTIDAAMEHKLEDEAIKSVCGRQKTLQSGWEIGVGPVFRKKDYWMKLTAESSQQNSSETTEDVKNEVTELKEKLKQSNEKQEIMAELLITKFPEFENKLSTTFASDEAYVSNESSNDCDN</sequence>
<dbReference type="EMBL" id="JAUHHV010000002">
    <property type="protein sequence ID" value="KAK1431790.1"/>
    <property type="molecule type" value="Genomic_DNA"/>
</dbReference>
<accession>A0AAD8NXL5</accession>
<proteinExistence type="predicted"/>